<evidence type="ECO:0000313" key="3">
    <source>
        <dbReference type="Proteomes" id="UP000298652"/>
    </source>
</evidence>
<feature type="signal peptide" evidence="1">
    <location>
        <begin position="1"/>
        <end position="23"/>
    </location>
</feature>
<dbReference type="Proteomes" id="UP000298652">
    <property type="component" value="Chromosome 9"/>
</dbReference>
<dbReference type="Gramene" id="TKV97572">
    <property type="protein sequence ID" value="TKV97572"/>
    <property type="gene ID" value="SEVIR_9G503350v2"/>
</dbReference>
<evidence type="ECO:0000313" key="2">
    <source>
        <dbReference type="EMBL" id="TKV97572.1"/>
    </source>
</evidence>
<dbReference type="EMBL" id="CM016560">
    <property type="protein sequence ID" value="TKV97572.1"/>
    <property type="molecule type" value="Genomic_DNA"/>
</dbReference>
<feature type="chain" id="PRO_5020937567" evidence="1">
    <location>
        <begin position="24"/>
        <end position="46"/>
    </location>
</feature>
<accession>A0A4U6TB05</accession>
<reference evidence="2" key="1">
    <citation type="submission" date="2019-03" db="EMBL/GenBank/DDBJ databases">
        <title>WGS assembly of Setaria viridis.</title>
        <authorList>
            <person name="Huang P."/>
            <person name="Jenkins J."/>
            <person name="Grimwood J."/>
            <person name="Barry K."/>
            <person name="Healey A."/>
            <person name="Mamidi S."/>
            <person name="Sreedasyam A."/>
            <person name="Shu S."/>
            <person name="Feldman M."/>
            <person name="Wu J."/>
            <person name="Yu Y."/>
            <person name="Chen C."/>
            <person name="Johnson J."/>
            <person name="Rokhsar D."/>
            <person name="Baxter I."/>
            <person name="Schmutz J."/>
            <person name="Brutnell T."/>
            <person name="Kellogg E."/>
        </authorList>
    </citation>
    <scope>NUCLEOTIDE SEQUENCE [LARGE SCALE GENOMIC DNA]</scope>
</reference>
<name>A0A4U6TB05_SETVI</name>
<sequence>MPPHGSHIVDGLLILLFYGFLRPRPSPHTYLCSVSLSLSLSFSLVI</sequence>
<protein>
    <submittedName>
        <fullName evidence="2">Uncharacterized protein</fullName>
    </submittedName>
</protein>
<proteinExistence type="predicted"/>
<evidence type="ECO:0000256" key="1">
    <source>
        <dbReference type="SAM" id="SignalP"/>
    </source>
</evidence>
<keyword evidence="3" id="KW-1185">Reference proteome</keyword>
<dbReference type="AlphaFoldDB" id="A0A4U6TB05"/>
<organism evidence="2 3">
    <name type="scientific">Setaria viridis</name>
    <name type="common">Green bristlegrass</name>
    <name type="synonym">Setaria italica subsp. viridis</name>
    <dbReference type="NCBI Taxonomy" id="4556"/>
    <lineage>
        <taxon>Eukaryota</taxon>
        <taxon>Viridiplantae</taxon>
        <taxon>Streptophyta</taxon>
        <taxon>Embryophyta</taxon>
        <taxon>Tracheophyta</taxon>
        <taxon>Spermatophyta</taxon>
        <taxon>Magnoliopsida</taxon>
        <taxon>Liliopsida</taxon>
        <taxon>Poales</taxon>
        <taxon>Poaceae</taxon>
        <taxon>PACMAD clade</taxon>
        <taxon>Panicoideae</taxon>
        <taxon>Panicodae</taxon>
        <taxon>Paniceae</taxon>
        <taxon>Cenchrinae</taxon>
        <taxon>Setaria</taxon>
    </lineage>
</organism>
<keyword evidence="1" id="KW-0732">Signal</keyword>
<gene>
    <name evidence="2" type="ORF">SEVIR_9G503350v2</name>
</gene>